<evidence type="ECO:0000256" key="3">
    <source>
        <dbReference type="ARBA" id="ARBA00010199"/>
    </source>
</evidence>
<sequence>MYETNTNKQKIKLFLVILIPILITQLSMYAMNFFDTVMSGNAGAGELAGVAIGSSLWVPISTGINGILMALSPIVAQMVGAKKEQDIPKTVQQGIYLSIGLGLVVSIIGFLFIEPILSFMDLESHVRYVAKYYLITIGIGIIPLFIFNLLRCYIDALGQTRMSMFIILLSLPLNIIFNYVFIFGKLGFPALGGIGAGLASALTYWLCCGITIFVVYKVNPFRAHKIFSSWTPPSLHAWWEQLRIGVPIGFSIFFEVSIFSAVTLFMSVYNTFTIAAHQAAINFASFLYMIPLSIATALTIAVGYEIGAKRINDAKAYSYMGIASGVVIAFLAGFILYAFDDPVAKLYNANPEVVALTKNFIFYAIFFQFADAFGAPLQGILRGYKDVNITFWMSLVSYWLIGLPSGWILANYASFGPYGYWMGLIIGLSAGAITLFGRMIYLQNKLSKQFNKKILNQY</sequence>
<dbReference type="PANTHER" id="PTHR43298">
    <property type="entry name" value="MULTIDRUG RESISTANCE PROTEIN NORM-RELATED"/>
    <property type="match status" value="1"/>
</dbReference>
<dbReference type="EMBL" id="JASTZU010000027">
    <property type="protein sequence ID" value="MDL4840415.1"/>
    <property type="molecule type" value="Genomic_DNA"/>
</dbReference>
<dbReference type="CDD" id="cd13131">
    <property type="entry name" value="MATE_NorM_like"/>
    <property type="match status" value="1"/>
</dbReference>
<evidence type="ECO:0000256" key="6">
    <source>
        <dbReference type="ARBA" id="ARBA00022449"/>
    </source>
</evidence>
<feature type="transmembrane region" description="Helical" evidence="13">
    <location>
        <begin position="389"/>
        <end position="412"/>
    </location>
</feature>
<dbReference type="PANTHER" id="PTHR43298:SF2">
    <property type="entry name" value="FMN_FAD EXPORTER YEEO-RELATED"/>
    <property type="match status" value="1"/>
</dbReference>
<evidence type="ECO:0000256" key="13">
    <source>
        <dbReference type="SAM" id="Phobius"/>
    </source>
</evidence>
<feature type="transmembrane region" description="Helical" evidence="13">
    <location>
        <begin position="244"/>
        <end position="269"/>
    </location>
</feature>
<feature type="transmembrane region" description="Helical" evidence="13">
    <location>
        <begin position="194"/>
        <end position="216"/>
    </location>
</feature>
<comment type="similarity">
    <text evidence="3">Belongs to the multi antimicrobial extrusion (MATE) (TC 2.A.66.1) family.</text>
</comment>
<keyword evidence="10" id="KW-0406">Ion transport</keyword>
<dbReference type="InterPro" id="IPR002528">
    <property type="entry name" value="MATE_fam"/>
</dbReference>
<feature type="transmembrane region" description="Helical" evidence="13">
    <location>
        <begin position="359"/>
        <end position="377"/>
    </location>
</feature>
<keyword evidence="11 13" id="KW-0472">Membrane</keyword>
<dbReference type="RefSeq" id="WP_285931458.1">
    <property type="nucleotide sequence ID" value="NZ_JASTZU010000027.1"/>
</dbReference>
<evidence type="ECO:0000313" key="15">
    <source>
        <dbReference type="Proteomes" id="UP001235343"/>
    </source>
</evidence>
<dbReference type="Pfam" id="PF01554">
    <property type="entry name" value="MatE"/>
    <property type="match status" value="2"/>
</dbReference>
<feature type="transmembrane region" description="Helical" evidence="13">
    <location>
        <begin position="316"/>
        <end position="339"/>
    </location>
</feature>
<evidence type="ECO:0000256" key="7">
    <source>
        <dbReference type="ARBA" id="ARBA00022475"/>
    </source>
</evidence>
<protein>
    <recommendedName>
        <fullName evidence="4">Probable multidrug resistance protein NorM</fullName>
    </recommendedName>
    <alternativeName>
        <fullName evidence="12">Multidrug-efflux transporter</fullName>
    </alternativeName>
</protein>
<feature type="transmembrane region" description="Helical" evidence="13">
    <location>
        <begin position="418"/>
        <end position="441"/>
    </location>
</feature>
<gene>
    <name evidence="14" type="ORF">QQS35_08155</name>
</gene>
<keyword evidence="9 13" id="KW-1133">Transmembrane helix</keyword>
<feature type="transmembrane region" description="Helical" evidence="13">
    <location>
        <begin position="281"/>
        <end position="304"/>
    </location>
</feature>
<evidence type="ECO:0000256" key="8">
    <source>
        <dbReference type="ARBA" id="ARBA00022692"/>
    </source>
</evidence>
<keyword evidence="6" id="KW-0050">Antiport</keyword>
<keyword evidence="7" id="KW-1003">Cell membrane</keyword>
<evidence type="ECO:0000256" key="9">
    <source>
        <dbReference type="ARBA" id="ARBA00022989"/>
    </source>
</evidence>
<accession>A0ABT7L747</accession>
<feature type="transmembrane region" description="Helical" evidence="13">
    <location>
        <begin position="54"/>
        <end position="75"/>
    </location>
</feature>
<evidence type="ECO:0000256" key="12">
    <source>
        <dbReference type="ARBA" id="ARBA00031636"/>
    </source>
</evidence>
<feature type="transmembrane region" description="Helical" evidence="13">
    <location>
        <begin position="162"/>
        <end position="182"/>
    </location>
</feature>
<comment type="subcellular location">
    <subcellularLocation>
        <location evidence="2">Cell membrane</location>
        <topology evidence="2">Multi-pass membrane protein</topology>
    </subcellularLocation>
</comment>
<evidence type="ECO:0000256" key="5">
    <source>
        <dbReference type="ARBA" id="ARBA00022448"/>
    </source>
</evidence>
<name>A0ABT7L747_9BACI</name>
<keyword evidence="15" id="KW-1185">Reference proteome</keyword>
<feature type="transmembrane region" description="Helical" evidence="13">
    <location>
        <begin position="95"/>
        <end position="120"/>
    </location>
</feature>
<dbReference type="NCBIfam" id="TIGR00797">
    <property type="entry name" value="matE"/>
    <property type="match status" value="1"/>
</dbReference>
<evidence type="ECO:0000256" key="4">
    <source>
        <dbReference type="ARBA" id="ARBA00020268"/>
    </source>
</evidence>
<evidence type="ECO:0000256" key="11">
    <source>
        <dbReference type="ARBA" id="ARBA00023136"/>
    </source>
</evidence>
<evidence type="ECO:0000313" key="14">
    <source>
        <dbReference type="EMBL" id="MDL4840415.1"/>
    </source>
</evidence>
<dbReference type="PIRSF" id="PIRSF006603">
    <property type="entry name" value="DinF"/>
    <property type="match status" value="1"/>
</dbReference>
<evidence type="ECO:0000256" key="1">
    <source>
        <dbReference type="ARBA" id="ARBA00003408"/>
    </source>
</evidence>
<feature type="transmembrane region" description="Helical" evidence="13">
    <location>
        <begin position="132"/>
        <end position="150"/>
    </location>
</feature>
<keyword evidence="5" id="KW-0813">Transport</keyword>
<organism evidence="14 15">
    <name type="scientific">Aquibacillus rhizosphaerae</name>
    <dbReference type="NCBI Taxonomy" id="3051431"/>
    <lineage>
        <taxon>Bacteria</taxon>
        <taxon>Bacillati</taxon>
        <taxon>Bacillota</taxon>
        <taxon>Bacilli</taxon>
        <taxon>Bacillales</taxon>
        <taxon>Bacillaceae</taxon>
        <taxon>Aquibacillus</taxon>
    </lineage>
</organism>
<feature type="transmembrane region" description="Helical" evidence="13">
    <location>
        <begin position="12"/>
        <end position="34"/>
    </location>
</feature>
<comment type="caution">
    <text evidence="14">The sequence shown here is derived from an EMBL/GenBank/DDBJ whole genome shotgun (WGS) entry which is preliminary data.</text>
</comment>
<dbReference type="Proteomes" id="UP001235343">
    <property type="component" value="Unassembled WGS sequence"/>
</dbReference>
<dbReference type="InterPro" id="IPR048279">
    <property type="entry name" value="MdtK-like"/>
</dbReference>
<proteinExistence type="inferred from homology"/>
<reference evidence="14 15" key="1">
    <citation type="submission" date="2023-06" db="EMBL/GenBank/DDBJ databases">
        <title>Aquibacillus rhizosphaerae LR5S19.</title>
        <authorList>
            <person name="Sun J.-Q."/>
        </authorList>
    </citation>
    <scope>NUCLEOTIDE SEQUENCE [LARGE SCALE GENOMIC DNA]</scope>
    <source>
        <strain evidence="14 15">LR5S19</strain>
    </source>
</reference>
<dbReference type="InterPro" id="IPR050222">
    <property type="entry name" value="MATE_MdtK"/>
</dbReference>
<keyword evidence="8 13" id="KW-0812">Transmembrane</keyword>
<evidence type="ECO:0000256" key="10">
    <source>
        <dbReference type="ARBA" id="ARBA00023065"/>
    </source>
</evidence>
<comment type="function">
    <text evidence="1">Multidrug efflux pump.</text>
</comment>
<evidence type="ECO:0000256" key="2">
    <source>
        <dbReference type="ARBA" id="ARBA00004651"/>
    </source>
</evidence>